<evidence type="ECO:0000313" key="3">
    <source>
        <dbReference type="RefSeq" id="XP_026684194.1"/>
    </source>
</evidence>
<dbReference type="Proteomes" id="UP000079169">
    <property type="component" value="Unplaced"/>
</dbReference>
<gene>
    <name evidence="3" type="primary">LOC113470161</name>
</gene>
<name>A0A3Q0J6U7_DIACI</name>
<proteinExistence type="predicted"/>
<sequence>MQLIKPVKQTPHRSSVDRYYLRAKLKLDSHKTSNLSYSPRYVKPPEVNIRSMLLNMKYSSMKPKSLFSQDQENIFDNLLSKVSTDQTVNLKRIAVYGNVKEEKYSSEGLVFLMILMLAMLSLTVWGTRKCCQRKGDQDEIELLYKKAAYGPESESGPSKDLIRCHEGKNLVRNLEDSSYESYGSFTTSENESGDGAKSGIGHVAKSCRTMLNLTGEQVDLSNITLCKNCHLYRFKLGDK</sequence>
<organism evidence="2 3">
    <name type="scientific">Diaphorina citri</name>
    <name type="common">Asian citrus psyllid</name>
    <dbReference type="NCBI Taxonomy" id="121845"/>
    <lineage>
        <taxon>Eukaryota</taxon>
        <taxon>Metazoa</taxon>
        <taxon>Ecdysozoa</taxon>
        <taxon>Arthropoda</taxon>
        <taxon>Hexapoda</taxon>
        <taxon>Insecta</taxon>
        <taxon>Pterygota</taxon>
        <taxon>Neoptera</taxon>
        <taxon>Paraneoptera</taxon>
        <taxon>Hemiptera</taxon>
        <taxon>Sternorrhyncha</taxon>
        <taxon>Psylloidea</taxon>
        <taxon>Psyllidae</taxon>
        <taxon>Diaphorininae</taxon>
        <taxon>Diaphorina</taxon>
    </lineage>
</organism>
<feature type="transmembrane region" description="Helical" evidence="1">
    <location>
        <begin position="109"/>
        <end position="127"/>
    </location>
</feature>
<dbReference type="GeneID" id="113470161"/>
<reference evidence="3" key="1">
    <citation type="submission" date="2025-08" db="UniProtKB">
        <authorList>
            <consortium name="RefSeq"/>
        </authorList>
    </citation>
    <scope>IDENTIFICATION</scope>
</reference>
<dbReference type="KEGG" id="dci:113470161"/>
<evidence type="ECO:0000313" key="2">
    <source>
        <dbReference type="Proteomes" id="UP000079169"/>
    </source>
</evidence>
<keyword evidence="1" id="KW-1133">Transmembrane helix</keyword>
<keyword evidence="2" id="KW-1185">Reference proteome</keyword>
<keyword evidence="1" id="KW-0812">Transmembrane</keyword>
<dbReference type="RefSeq" id="XP_026684194.1">
    <property type="nucleotide sequence ID" value="XM_026828393.1"/>
</dbReference>
<evidence type="ECO:0000256" key="1">
    <source>
        <dbReference type="SAM" id="Phobius"/>
    </source>
</evidence>
<dbReference type="AlphaFoldDB" id="A0A3Q0J6U7"/>
<dbReference type="PaxDb" id="121845-A0A3Q0J6U7"/>
<accession>A0A3Q0J6U7</accession>
<keyword evidence="1" id="KW-0472">Membrane</keyword>
<protein>
    <submittedName>
        <fullName evidence="3">Uncharacterized protein LOC113470161</fullName>
    </submittedName>
</protein>